<dbReference type="Proteomes" id="UP001176941">
    <property type="component" value="Chromosome 4"/>
</dbReference>
<evidence type="ECO:0000313" key="3">
    <source>
        <dbReference type="Proteomes" id="UP001176941"/>
    </source>
</evidence>
<name>A0ABN8ZQT3_RANTA</name>
<protein>
    <submittedName>
        <fullName evidence="2">Uncharacterized protein</fullName>
    </submittedName>
</protein>
<evidence type="ECO:0000256" key="1">
    <source>
        <dbReference type="SAM" id="MobiDB-lite"/>
    </source>
</evidence>
<organism evidence="2 3">
    <name type="scientific">Rangifer tarandus platyrhynchus</name>
    <name type="common">Svalbard reindeer</name>
    <dbReference type="NCBI Taxonomy" id="3082113"/>
    <lineage>
        <taxon>Eukaryota</taxon>
        <taxon>Metazoa</taxon>
        <taxon>Chordata</taxon>
        <taxon>Craniata</taxon>
        <taxon>Vertebrata</taxon>
        <taxon>Euteleostomi</taxon>
        <taxon>Mammalia</taxon>
        <taxon>Eutheria</taxon>
        <taxon>Laurasiatheria</taxon>
        <taxon>Artiodactyla</taxon>
        <taxon>Ruminantia</taxon>
        <taxon>Pecora</taxon>
        <taxon>Cervidae</taxon>
        <taxon>Odocoileinae</taxon>
        <taxon>Rangifer</taxon>
    </lineage>
</organism>
<feature type="compositionally biased region" description="Polar residues" evidence="1">
    <location>
        <begin position="157"/>
        <end position="172"/>
    </location>
</feature>
<feature type="compositionally biased region" description="Basic and acidic residues" evidence="1">
    <location>
        <begin position="134"/>
        <end position="147"/>
    </location>
</feature>
<reference evidence="2" key="1">
    <citation type="submission" date="2023-04" db="EMBL/GenBank/DDBJ databases">
        <authorList>
            <consortium name="ELIXIR-Norway"/>
        </authorList>
    </citation>
    <scope>NUCLEOTIDE SEQUENCE [LARGE SCALE GENOMIC DNA]</scope>
</reference>
<keyword evidence="3" id="KW-1185">Reference proteome</keyword>
<feature type="region of interest" description="Disordered" evidence="1">
    <location>
        <begin position="126"/>
        <end position="193"/>
    </location>
</feature>
<proteinExistence type="predicted"/>
<sequence>MKPGRREAKPQGGQDCRCYLLLPGHLAGPGHGGLLSAPELPCLRQLVASVQLNTPSSDLEHADLGEGAPFCESPPARGSSHAVALSSLSGGRKERLLRAVSLAWALPPRGPRPVPLAGPGSAACVPFPASRGPGEARGEDLKAHQTETHTTGTQDTSWSSGPSCKASTSPASPLTPEGPHRQAKPLETLKLFI</sequence>
<dbReference type="EMBL" id="OX459940">
    <property type="protein sequence ID" value="CAI9175137.1"/>
    <property type="molecule type" value="Genomic_DNA"/>
</dbReference>
<gene>
    <name evidence="2" type="ORF">MRATA1EN1_LOCUS24099</name>
</gene>
<accession>A0ABN8ZQT3</accession>
<evidence type="ECO:0000313" key="2">
    <source>
        <dbReference type="EMBL" id="CAI9175137.1"/>
    </source>
</evidence>